<dbReference type="InterPro" id="IPR051901">
    <property type="entry name" value="Protease_Inhibitor_I33"/>
</dbReference>
<evidence type="ECO:0000256" key="2">
    <source>
        <dbReference type="ARBA" id="ARBA00008019"/>
    </source>
</evidence>
<feature type="chain" id="PRO_5035919017" evidence="6">
    <location>
        <begin position="16"/>
        <end position="209"/>
    </location>
</feature>
<comment type="subcellular location">
    <subcellularLocation>
        <location evidence="1">Secreted</location>
    </subcellularLocation>
</comment>
<keyword evidence="3" id="KW-0964">Secreted</keyword>
<name>A0A8R1E3Y1_CAEJA</name>
<evidence type="ECO:0000256" key="5">
    <source>
        <dbReference type="ARBA" id="ARBA00023157"/>
    </source>
</evidence>
<evidence type="ECO:0000256" key="6">
    <source>
        <dbReference type="SAM" id="SignalP"/>
    </source>
</evidence>
<dbReference type="EnsemblMetazoa" id="CJA19778b.1">
    <property type="protein sequence ID" value="CJA19778b.1"/>
    <property type="gene ID" value="WBGene00175349"/>
</dbReference>
<reference evidence="9" key="1">
    <citation type="submission" date="2010-08" db="EMBL/GenBank/DDBJ databases">
        <authorList>
            <consortium name="Caenorhabditis japonica Sequencing Consortium"/>
            <person name="Wilson R.K."/>
        </authorList>
    </citation>
    <scope>NUCLEOTIDE SEQUENCE [LARGE SCALE GENOMIC DNA]</scope>
    <source>
        <strain evidence="9">DF5081</strain>
    </source>
</reference>
<reference evidence="8" key="2">
    <citation type="submission" date="2022-06" db="UniProtKB">
        <authorList>
            <consortium name="EnsemblMetazoa"/>
        </authorList>
    </citation>
    <scope>IDENTIFICATION</scope>
    <source>
        <strain evidence="8">DF5081</strain>
    </source>
</reference>
<dbReference type="Pfam" id="PF06394">
    <property type="entry name" value="Pepsin-I3"/>
    <property type="match status" value="1"/>
</dbReference>
<dbReference type="GO" id="GO:0005576">
    <property type="term" value="C:extracellular region"/>
    <property type="evidence" value="ECO:0007669"/>
    <property type="project" value="UniProtKB-SubCell"/>
</dbReference>
<evidence type="ECO:0000313" key="9">
    <source>
        <dbReference type="Proteomes" id="UP000005237"/>
    </source>
</evidence>
<dbReference type="Proteomes" id="UP000005237">
    <property type="component" value="Unassembled WGS sequence"/>
</dbReference>
<evidence type="ECO:0000256" key="3">
    <source>
        <dbReference type="ARBA" id="ARBA00022525"/>
    </source>
</evidence>
<dbReference type="PANTHER" id="PTHR37969">
    <property type="entry name" value="PROTEIN CBG07421-RELATED"/>
    <property type="match status" value="1"/>
</dbReference>
<dbReference type="AlphaFoldDB" id="A0A8R1E3Y1"/>
<keyword evidence="9" id="KW-1185">Reference proteome</keyword>
<evidence type="ECO:0000259" key="7">
    <source>
        <dbReference type="Pfam" id="PF06394"/>
    </source>
</evidence>
<keyword evidence="5" id="KW-1015">Disulfide bond</keyword>
<evidence type="ECO:0000313" key="8">
    <source>
        <dbReference type="EnsemblMetazoa" id="CJA19778b.1"/>
    </source>
</evidence>
<evidence type="ECO:0000256" key="1">
    <source>
        <dbReference type="ARBA" id="ARBA00004613"/>
    </source>
</evidence>
<comment type="similarity">
    <text evidence="2">Belongs to the protease inhibitor I33 family.</text>
</comment>
<keyword evidence="4 6" id="KW-0732">Signal</keyword>
<proteinExistence type="inferred from homology"/>
<dbReference type="InterPro" id="IPR038412">
    <property type="entry name" value="Pepsin-I3_sf"/>
</dbReference>
<evidence type="ECO:0000256" key="4">
    <source>
        <dbReference type="ARBA" id="ARBA00022729"/>
    </source>
</evidence>
<accession>A0A8R1E3Y1</accession>
<dbReference type="PANTHER" id="PTHR37969:SF3">
    <property type="entry name" value="PROTEIN CBG13131"/>
    <property type="match status" value="1"/>
</dbReference>
<feature type="domain" description="Pepsin inhibitor-3-like repeated" evidence="7">
    <location>
        <begin position="88"/>
        <end position="130"/>
    </location>
</feature>
<sequence length="209" mass="23869">MALLYFFIVLPFVTPLLLNSSPDYQPGYGYVGPACAVFDGTLFLHGVSKRKLNDHELHIFRAYQHDLSTFKDSSADFDSFETSFPSIPKFCGGYDDSIEIVLDSCIVRNNHVYVGDHLIRPLTNFEKQKIQLVKMRRMYGDSRKKRVKRSSIPGTRPQRDFSEMLHKLLNINSTVTSRFLPVVGQSPLFSLEGPWHNLLEFGTGDFLQT</sequence>
<dbReference type="InterPro" id="IPR010480">
    <property type="entry name" value="Pepsin-I3"/>
</dbReference>
<organism evidence="8 9">
    <name type="scientific">Caenorhabditis japonica</name>
    <dbReference type="NCBI Taxonomy" id="281687"/>
    <lineage>
        <taxon>Eukaryota</taxon>
        <taxon>Metazoa</taxon>
        <taxon>Ecdysozoa</taxon>
        <taxon>Nematoda</taxon>
        <taxon>Chromadorea</taxon>
        <taxon>Rhabditida</taxon>
        <taxon>Rhabditina</taxon>
        <taxon>Rhabditomorpha</taxon>
        <taxon>Rhabditoidea</taxon>
        <taxon>Rhabditidae</taxon>
        <taxon>Peloderinae</taxon>
        <taxon>Caenorhabditis</taxon>
    </lineage>
</organism>
<dbReference type="SUPFAM" id="SSF55149">
    <property type="entry name" value="Pepsin inhibitor-3"/>
    <property type="match status" value="1"/>
</dbReference>
<protein>
    <submittedName>
        <fullName evidence="8">Pepsin-I3 domain-containing protein</fullName>
    </submittedName>
</protein>
<dbReference type="Gene3D" id="3.30.1120.50">
    <property type="entry name" value="Pepsin inhibitor-3"/>
    <property type="match status" value="2"/>
</dbReference>
<feature type="signal peptide" evidence="6">
    <location>
        <begin position="1"/>
        <end position="15"/>
    </location>
</feature>